<keyword evidence="11" id="KW-1185">Reference proteome</keyword>
<organism evidence="8 10">
    <name type="scientific">Legionella cherrii</name>
    <dbReference type="NCBI Taxonomy" id="28084"/>
    <lineage>
        <taxon>Bacteria</taxon>
        <taxon>Pseudomonadati</taxon>
        <taxon>Pseudomonadota</taxon>
        <taxon>Gammaproteobacteria</taxon>
        <taxon>Legionellales</taxon>
        <taxon>Legionellaceae</taxon>
        <taxon>Legionella</taxon>
    </lineage>
</organism>
<evidence type="ECO:0000256" key="4">
    <source>
        <dbReference type="ARBA" id="ARBA00023239"/>
    </source>
</evidence>
<dbReference type="PANTHER" id="PTHR10889">
    <property type="entry name" value="DEOXYRIBOSE-PHOSPHATE ALDOLASE"/>
    <property type="match status" value="1"/>
</dbReference>
<dbReference type="Pfam" id="PF01791">
    <property type="entry name" value="DeoC"/>
    <property type="match status" value="1"/>
</dbReference>
<dbReference type="PIRSF" id="PIRSF001357">
    <property type="entry name" value="DeoC"/>
    <property type="match status" value="1"/>
</dbReference>
<comment type="similarity">
    <text evidence="2">Belongs to the DeoC/FbaB aldolase family. DeoC type 2 subfamily.</text>
</comment>
<dbReference type="SUPFAM" id="SSF51569">
    <property type="entry name" value="Aldolase"/>
    <property type="match status" value="1"/>
</dbReference>
<reference evidence="8 10" key="1">
    <citation type="submission" date="2015-11" db="EMBL/GenBank/DDBJ databases">
        <title>Genomic analysis of 38 Legionella species identifies large and diverse effector repertoires.</title>
        <authorList>
            <person name="Burstein D."/>
            <person name="Amaro F."/>
            <person name="Zusman T."/>
            <person name="Lifshitz Z."/>
            <person name="Cohen O."/>
            <person name="Gilbert J.A."/>
            <person name="Pupko T."/>
            <person name="Shuman H.A."/>
            <person name="Segal G."/>
        </authorList>
    </citation>
    <scope>NUCLEOTIDE SEQUENCE [LARGE SCALE GENOMIC DNA]</scope>
    <source>
        <strain evidence="8 10">ORW</strain>
    </source>
</reference>
<dbReference type="RefSeq" id="WP_028380422.1">
    <property type="nucleotide sequence ID" value="NZ_LNXW01000013.1"/>
</dbReference>
<name>A0A0W0S877_9GAMM</name>
<sequence>MTLETHFNEVMHVLLGSYPHRGITAKQLIHTLDLTLLDEQATDESLSQLKQNANLNHVAALCIYSQHLEQCSSQNIIPLATVINFPYGKDDLDFSLASIEQAIQLGVTEIDYVLPYHLYLQGQKQKALAQCRAVSKSCKQHNLVLKIILETGAFPDMQTIYNASKELIESGCDFLKTSTGKIPLGASLSAVFAILSAIRDTKADCGVKVSGGVKKTQDAYNYATLSELIIDKQINKSWFRIGASSLLNELLKII</sequence>
<dbReference type="EMBL" id="LR134173">
    <property type="protein sequence ID" value="VEB37801.1"/>
    <property type="molecule type" value="Genomic_DNA"/>
</dbReference>
<evidence type="ECO:0000313" key="9">
    <source>
        <dbReference type="EMBL" id="VEB37801.1"/>
    </source>
</evidence>
<evidence type="ECO:0000256" key="7">
    <source>
        <dbReference type="NCBIfam" id="TIGR00126"/>
    </source>
</evidence>
<dbReference type="SMART" id="SM01133">
    <property type="entry name" value="DeoC"/>
    <property type="match status" value="1"/>
</dbReference>
<dbReference type="PANTHER" id="PTHR10889:SF3">
    <property type="entry name" value="DEOXYRIBOSE-PHOSPHATE ALDOLASE"/>
    <property type="match status" value="1"/>
</dbReference>
<keyword evidence="4 9" id="KW-0456">Lyase</keyword>
<dbReference type="GO" id="GO:0005737">
    <property type="term" value="C:cytoplasm"/>
    <property type="evidence" value="ECO:0007669"/>
    <property type="project" value="InterPro"/>
</dbReference>
<dbReference type="NCBIfam" id="TIGR00126">
    <property type="entry name" value="deoC"/>
    <property type="match status" value="1"/>
</dbReference>
<dbReference type="STRING" id="28084.Lche_1724"/>
<dbReference type="GO" id="GO:0004139">
    <property type="term" value="F:deoxyribose-phosphate aldolase activity"/>
    <property type="evidence" value="ECO:0007669"/>
    <property type="project" value="UniProtKB-UniRule"/>
</dbReference>
<dbReference type="PATRIC" id="fig|28084.5.peg.1871"/>
<comment type="pathway">
    <text evidence="1">Carbohydrate degradation; 2-deoxy-D-ribose 1-phosphate degradation; D-glyceraldehyde 3-phosphate and acetaldehyde from 2-deoxy-alpha-D-ribose 1-phosphate: step 2/2.</text>
</comment>
<dbReference type="Proteomes" id="UP000277577">
    <property type="component" value="Chromosome"/>
</dbReference>
<dbReference type="InterPro" id="IPR011343">
    <property type="entry name" value="DeoC"/>
</dbReference>
<keyword evidence="5" id="KW-0704">Schiff base</keyword>
<proteinExistence type="inferred from homology"/>
<evidence type="ECO:0000313" key="10">
    <source>
        <dbReference type="Proteomes" id="UP000054921"/>
    </source>
</evidence>
<evidence type="ECO:0000313" key="8">
    <source>
        <dbReference type="EMBL" id="KTC79704.1"/>
    </source>
</evidence>
<comment type="catalytic activity">
    <reaction evidence="6">
        <text>2-deoxy-D-ribose 5-phosphate = D-glyceraldehyde 3-phosphate + acetaldehyde</text>
        <dbReference type="Rhea" id="RHEA:12821"/>
        <dbReference type="ChEBI" id="CHEBI:15343"/>
        <dbReference type="ChEBI" id="CHEBI:59776"/>
        <dbReference type="ChEBI" id="CHEBI:62877"/>
        <dbReference type="EC" id="4.1.2.4"/>
    </reaction>
</comment>
<dbReference type="EMBL" id="LNXW01000013">
    <property type="protein sequence ID" value="KTC79704.1"/>
    <property type="molecule type" value="Genomic_DNA"/>
</dbReference>
<accession>A0A0W0S877</accession>
<dbReference type="GO" id="GO:0016052">
    <property type="term" value="P:carbohydrate catabolic process"/>
    <property type="evidence" value="ECO:0007669"/>
    <property type="project" value="TreeGrafter"/>
</dbReference>
<dbReference type="Gene3D" id="3.20.20.70">
    <property type="entry name" value="Aldolase class I"/>
    <property type="match status" value="1"/>
</dbReference>
<reference evidence="9 11" key="2">
    <citation type="submission" date="2018-12" db="EMBL/GenBank/DDBJ databases">
        <authorList>
            <consortium name="Pathogen Informatics"/>
        </authorList>
    </citation>
    <scope>NUCLEOTIDE SEQUENCE [LARGE SCALE GENOMIC DNA]</scope>
    <source>
        <strain evidence="9 11">NCTC11976</strain>
    </source>
</reference>
<protein>
    <recommendedName>
        <fullName evidence="3 7">Deoxyribose-phosphate aldolase</fullName>
        <ecNumber evidence="3 7">4.1.2.4</ecNumber>
    </recommendedName>
</protein>
<evidence type="ECO:0000256" key="3">
    <source>
        <dbReference type="ARBA" id="ARBA00012515"/>
    </source>
</evidence>
<evidence type="ECO:0000313" key="11">
    <source>
        <dbReference type="Proteomes" id="UP000277577"/>
    </source>
</evidence>
<evidence type="ECO:0000256" key="5">
    <source>
        <dbReference type="ARBA" id="ARBA00023270"/>
    </source>
</evidence>
<dbReference type="InterPro" id="IPR013785">
    <property type="entry name" value="Aldolase_TIM"/>
</dbReference>
<evidence type="ECO:0000256" key="1">
    <source>
        <dbReference type="ARBA" id="ARBA00004816"/>
    </source>
</evidence>
<evidence type="ECO:0000256" key="2">
    <source>
        <dbReference type="ARBA" id="ARBA00009473"/>
    </source>
</evidence>
<dbReference type="OrthoDB" id="6579831at2"/>
<dbReference type="AlphaFoldDB" id="A0A0W0S877"/>
<gene>
    <name evidence="8" type="primary">deoC</name>
    <name evidence="8" type="ORF">Lche_1724</name>
    <name evidence="9" type="ORF">NCTC11976_02403</name>
</gene>
<evidence type="ECO:0000256" key="6">
    <source>
        <dbReference type="ARBA" id="ARBA00048791"/>
    </source>
</evidence>
<dbReference type="InterPro" id="IPR002915">
    <property type="entry name" value="DeoC/FbaB/LacD_aldolase"/>
</dbReference>
<dbReference type="Proteomes" id="UP000054921">
    <property type="component" value="Unassembled WGS sequence"/>
</dbReference>
<dbReference type="GO" id="GO:0009264">
    <property type="term" value="P:deoxyribonucleotide catabolic process"/>
    <property type="evidence" value="ECO:0007669"/>
    <property type="project" value="UniProtKB-UniRule"/>
</dbReference>
<dbReference type="EC" id="4.1.2.4" evidence="3 7"/>